<sequence>MSYNDVLKMLEEALNDADQLEGDYDVCTSTMANLDSN</sequence>
<accession>A0A382VYM3</accession>
<name>A0A382VYM3_9ZZZZ</name>
<dbReference type="EMBL" id="UINC01155612">
    <property type="protein sequence ID" value="SVD51564.1"/>
    <property type="molecule type" value="Genomic_DNA"/>
</dbReference>
<organism evidence="1">
    <name type="scientific">marine metagenome</name>
    <dbReference type="NCBI Taxonomy" id="408172"/>
    <lineage>
        <taxon>unclassified sequences</taxon>
        <taxon>metagenomes</taxon>
        <taxon>ecological metagenomes</taxon>
    </lineage>
</organism>
<proteinExistence type="predicted"/>
<feature type="non-terminal residue" evidence="1">
    <location>
        <position position="37"/>
    </location>
</feature>
<evidence type="ECO:0000313" key="1">
    <source>
        <dbReference type="EMBL" id="SVD51564.1"/>
    </source>
</evidence>
<dbReference type="AlphaFoldDB" id="A0A382VYM3"/>
<protein>
    <submittedName>
        <fullName evidence="1">Uncharacterized protein</fullName>
    </submittedName>
</protein>
<gene>
    <name evidence="1" type="ORF">METZ01_LOCUS404418</name>
</gene>
<reference evidence="1" key="1">
    <citation type="submission" date="2018-05" db="EMBL/GenBank/DDBJ databases">
        <authorList>
            <person name="Lanie J.A."/>
            <person name="Ng W.-L."/>
            <person name="Kazmierczak K.M."/>
            <person name="Andrzejewski T.M."/>
            <person name="Davidsen T.M."/>
            <person name="Wayne K.J."/>
            <person name="Tettelin H."/>
            <person name="Glass J.I."/>
            <person name="Rusch D."/>
            <person name="Podicherti R."/>
            <person name="Tsui H.-C.T."/>
            <person name="Winkler M.E."/>
        </authorList>
    </citation>
    <scope>NUCLEOTIDE SEQUENCE</scope>
</reference>